<dbReference type="Pfam" id="PF08308">
    <property type="entry name" value="PEGA"/>
    <property type="match status" value="2"/>
</dbReference>
<name>A0A382Y7F7_9ZZZZ</name>
<feature type="domain" description="PEGA" evidence="1">
    <location>
        <begin position="23"/>
        <end position="65"/>
    </location>
</feature>
<feature type="non-terminal residue" evidence="2">
    <location>
        <position position="158"/>
    </location>
</feature>
<sequence length="158" mass="17608">MFVINLIQGLVMPPRLHARQPNGRVTITSEPPGLAVYVDGRLIGQTPLENYALSIGAHNIRVERPEGVTWDVLDWQWDGAVSTEETIRAHAVFTGPVILISKPFDAEVYMNGHPMGTTPLRLSNLAPGRYTVSFRKRGYEEVSRSFVVKDTAHQTLKT</sequence>
<dbReference type="PANTHER" id="PTHR36194:SF1">
    <property type="entry name" value="S-LAYER-LIKE PROTEIN"/>
    <property type="match status" value="1"/>
</dbReference>
<dbReference type="InterPro" id="IPR013229">
    <property type="entry name" value="PEGA"/>
</dbReference>
<protein>
    <recommendedName>
        <fullName evidence="1">PEGA domain-containing protein</fullName>
    </recommendedName>
</protein>
<evidence type="ECO:0000313" key="2">
    <source>
        <dbReference type="EMBL" id="SVD78751.1"/>
    </source>
</evidence>
<gene>
    <name evidence="2" type="ORF">METZ01_LOCUS431605</name>
</gene>
<dbReference type="EMBL" id="UINC01173254">
    <property type="protein sequence ID" value="SVD78751.1"/>
    <property type="molecule type" value="Genomic_DNA"/>
</dbReference>
<dbReference type="AlphaFoldDB" id="A0A382Y7F7"/>
<accession>A0A382Y7F7</accession>
<feature type="domain" description="PEGA" evidence="1">
    <location>
        <begin position="98"/>
        <end position="150"/>
    </location>
</feature>
<evidence type="ECO:0000259" key="1">
    <source>
        <dbReference type="Pfam" id="PF08308"/>
    </source>
</evidence>
<dbReference type="PANTHER" id="PTHR36194">
    <property type="entry name" value="S-LAYER-LIKE PROTEIN"/>
    <property type="match status" value="1"/>
</dbReference>
<reference evidence="2" key="1">
    <citation type="submission" date="2018-05" db="EMBL/GenBank/DDBJ databases">
        <authorList>
            <person name="Lanie J.A."/>
            <person name="Ng W.-L."/>
            <person name="Kazmierczak K.M."/>
            <person name="Andrzejewski T.M."/>
            <person name="Davidsen T.M."/>
            <person name="Wayne K.J."/>
            <person name="Tettelin H."/>
            <person name="Glass J.I."/>
            <person name="Rusch D."/>
            <person name="Podicherti R."/>
            <person name="Tsui H.-C.T."/>
            <person name="Winkler M.E."/>
        </authorList>
    </citation>
    <scope>NUCLEOTIDE SEQUENCE</scope>
</reference>
<proteinExistence type="predicted"/>
<organism evidence="2">
    <name type="scientific">marine metagenome</name>
    <dbReference type="NCBI Taxonomy" id="408172"/>
    <lineage>
        <taxon>unclassified sequences</taxon>
        <taxon>metagenomes</taxon>
        <taxon>ecological metagenomes</taxon>
    </lineage>
</organism>